<evidence type="ECO:0000313" key="2">
    <source>
        <dbReference type="EMBL" id="GAX85555.1"/>
    </source>
</evidence>
<dbReference type="Proteomes" id="UP000232323">
    <property type="component" value="Unassembled WGS sequence"/>
</dbReference>
<sequence length="132" mass="13420">MGYDRPYQTGVAERSRRSQGADRSARVDQNAPVVSTSQGVPRPPSPGQRTSGLVAVASARAGITNSGSSRNSEPSLAGDPSSPTHSASLSVRSGDSSHYHTPDPSTLTPPIPTVVGPSATSSGLIPNSDSDP</sequence>
<dbReference type="EMBL" id="BEGY01000176">
    <property type="protein sequence ID" value="GAX85555.1"/>
    <property type="molecule type" value="Genomic_DNA"/>
</dbReference>
<feature type="compositionally biased region" description="Basic and acidic residues" evidence="1">
    <location>
        <begin position="13"/>
        <end position="26"/>
    </location>
</feature>
<organism evidence="2 3">
    <name type="scientific">Chlamydomonas eustigma</name>
    <dbReference type="NCBI Taxonomy" id="1157962"/>
    <lineage>
        <taxon>Eukaryota</taxon>
        <taxon>Viridiplantae</taxon>
        <taxon>Chlorophyta</taxon>
        <taxon>core chlorophytes</taxon>
        <taxon>Chlorophyceae</taxon>
        <taxon>CS clade</taxon>
        <taxon>Chlamydomonadales</taxon>
        <taxon>Chlamydomonadaceae</taxon>
        <taxon>Chlamydomonas</taxon>
    </lineage>
</organism>
<feature type="region of interest" description="Disordered" evidence="1">
    <location>
        <begin position="1"/>
        <end position="132"/>
    </location>
</feature>
<name>A0A250XR79_9CHLO</name>
<reference evidence="2 3" key="1">
    <citation type="submission" date="2017-08" db="EMBL/GenBank/DDBJ databases">
        <title>Acidophilic green algal genome provides insights into adaptation to an acidic environment.</title>
        <authorList>
            <person name="Hirooka S."/>
            <person name="Hirose Y."/>
            <person name="Kanesaki Y."/>
            <person name="Higuchi S."/>
            <person name="Fujiwara T."/>
            <person name="Onuma R."/>
            <person name="Era A."/>
            <person name="Ohbayashi R."/>
            <person name="Uzuka A."/>
            <person name="Nozaki H."/>
            <person name="Yoshikawa H."/>
            <person name="Miyagishima S.Y."/>
        </authorList>
    </citation>
    <scope>NUCLEOTIDE SEQUENCE [LARGE SCALE GENOMIC DNA]</scope>
    <source>
        <strain evidence="2 3">NIES-2499</strain>
    </source>
</reference>
<evidence type="ECO:0000256" key="1">
    <source>
        <dbReference type="SAM" id="MobiDB-lite"/>
    </source>
</evidence>
<proteinExistence type="predicted"/>
<accession>A0A250XR79</accession>
<dbReference type="AlphaFoldDB" id="A0A250XR79"/>
<feature type="compositionally biased region" description="Polar residues" evidence="1">
    <location>
        <begin position="81"/>
        <end position="94"/>
    </location>
</feature>
<gene>
    <name evidence="2" type="ORF">CEUSTIGMA_g12970.t1</name>
</gene>
<keyword evidence="3" id="KW-1185">Reference proteome</keyword>
<comment type="caution">
    <text evidence="2">The sequence shown here is derived from an EMBL/GenBank/DDBJ whole genome shotgun (WGS) entry which is preliminary data.</text>
</comment>
<feature type="compositionally biased region" description="Polar residues" evidence="1">
    <location>
        <begin position="63"/>
        <end position="74"/>
    </location>
</feature>
<feature type="compositionally biased region" description="Polar residues" evidence="1">
    <location>
        <begin position="118"/>
        <end position="132"/>
    </location>
</feature>
<protein>
    <submittedName>
        <fullName evidence="2">Uncharacterized protein</fullName>
    </submittedName>
</protein>
<evidence type="ECO:0000313" key="3">
    <source>
        <dbReference type="Proteomes" id="UP000232323"/>
    </source>
</evidence>